<dbReference type="SMART" id="SM00345">
    <property type="entry name" value="HTH_GNTR"/>
    <property type="match status" value="1"/>
</dbReference>
<accession>A0ABS6B4E0</accession>
<organism evidence="8 9">
    <name type="scientific">Nocardia albiluteola</name>
    <dbReference type="NCBI Taxonomy" id="2842303"/>
    <lineage>
        <taxon>Bacteria</taxon>
        <taxon>Bacillati</taxon>
        <taxon>Actinomycetota</taxon>
        <taxon>Actinomycetes</taxon>
        <taxon>Mycobacteriales</taxon>
        <taxon>Nocardiaceae</taxon>
        <taxon>Nocardia</taxon>
    </lineage>
</organism>
<keyword evidence="8" id="KW-0032">Aminotransferase</keyword>
<evidence type="ECO:0000256" key="2">
    <source>
        <dbReference type="ARBA" id="ARBA00022898"/>
    </source>
</evidence>
<name>A0ABS6B4E0_9NOCA</name>
<dbReference type="EMBL" id="JAHKNI010000007">
    <property type="protein sequence ID" value="MBU3064301.1"/>
    <property type="molecule type" value="Genomic_DNA"/>
</dbReference>
<dbReference type="Gene3D" id="1.10.10.10">
    <property type="entry name" value="Winged helix-like DNA-binding domain superfamily/Winged helix DNA-binding domain"/>
    <property type="match status" value="1"/>
</dbReference>
<dbReference type="CDD" id="cd07377">
    <property type="entry name" value="WHTH_GntR"/>
    <property type="match status" value="1"/>
</dbReference>
<dbReference type="InterPro" id="IPR051446">
    <property type="entry name" value="HTH_trans_reg/aminotransferase"/>
</dbReference>
<dbReference type="InterPro" id="IPR015422">
    <property type="entry name" value="PyrdxlP-dep_Trfase_small"/>
</dbReference>
<dbReference type="Pfam" id="PF00155">
    <property type="entry name" value="Aminotran_1_2"/>
    <property type="match status" value="1"/>
</dbReference>
<dbReference type="RefSeq" id="WP_215919394.1">
    <property type="nucleotide sequence ID" value="NZ_JAHKNI010000007.1"/>
</dbReference>
<dbReference type="SUPFAM" id="SSF46785">
    <property type="entry name" value="Winged helix' DNA-binding domain"/>
    <property type="match status" value="1"/>
</dbReference>
<sequence length="472" mass="50234">MSRPIEIDDPTPAGIAGAIARMISSGELAPGDRLPTVRELSAQLGVSPATVSHGWQALSQAGLVVSRGRSGTFVAESTSAAPQPAPPRAGRMVKGATAARLDLSLGTPDPALLPELGPLLAHVALNSEPTDYHQAPVVPELGRLLQRDWPTASGGLTVVDGAMDAVARGLRAVVRYGDRVIVENPTFPHFLDYLESIGAQPIPVAMDERGVLPDEFERALTLAPAAALIQPRAQNPTGASMDAERIEELAKILRRSETPCVVLEDDHSGSIVPALDLSIGRWLPDRVLHVRSYSKSHGPDLRIAALSGPEEVIDRVVATRMLGPGWTPRILQRLLYELLRDDTATRAVDNARTQYRIRRSGFADALDRNGVVVPPGEGLNVWVPVADERSALVQLAANGIRVAPGGPFYAAPRNHPQAVRVTISPLRGGGEEVARILAASSEPQSGDYFSLGRPDGESVTHRANGPTTQGMR</sequence>
<dbReference type="InterPro" id="IPR015421">
    <property type="entry name" value="PyrdxlP-dep_Trfase_major"/>
</dbReference>
<evidence type="ECO:0000256" key="4">
    <source>
        <dbReference type="ARBA" id="ARBA00023125"/>
    </source>
</evidence>
<reference evidence="8 9" key="1">
    <citation type="submission" date="2021-06" db="EMBL/GenBank/DDBJ databases">
        <title>Actinomycetes sequencing.</title>
        <authorList>
            <person name="Shan Q."/>
        </authorList>
    </citation>
    <scope>NUCLEOTIDE SEQUENCE [LARGE SCALE GENOMIC DNA]</scope>
    <source>
        <strain evidence="8 9">NEAU-G5</strain>
    </source>
</reference>
<dbReference type="Gene3D" id="3.90.1150.10">
    <property type="entry name" value="Aspartate Aminotransferase, domain 1"/>
    <property type="match status" value="1"/>
</dbReference>
<keyword evidence="5" id="KW-0804">Transcription</keyword>
<dbReference type="InterPro" id="IPR000524">
    <property type="entry name" value="Tscrpt_reg_HTH_GntR"/>
</dbReference>
<dbReference type="InterPro" id="IPR036390">
    <property type="entry name" value="WH_DNA-bd_sf"/>
</dbReference>
<gene>
    <name evidence="8" type="ORF">KO481_22555</name>
</gene>
<comment type="similarity">
    <text evidence="1">In the C-terminal section; belongs to the class-I pyridoxal-phosphate-dependent aminotransferase family.</text>
</comment>
<evidence type="ECO:0000256" key="5">
    <source>
        <dbReference type="ARBA" id="ARBA00023163"/>
    </source>
</evidence>
<dbReference type="InterPro" id="IPR036388">
    <property type="entry name" value="WH-like_DNA-bd_sf"/>
</dbReference>
<comment type="caution">
    <text evidence="8">The sequence shown here is derived from an EMBL/GenBank/DDBJ whole genome shotgun (WGS) entry which is preliminary data.</text>
</comment>
<evidence type="ECO:0000256" key="1">
    <source>
        <dbReference type="ARBA" id="ARBA00005384"/>
    </source>
</evidence>
<keyword evidence="8" id="KW-0808">Transferase</keyword>
<dbReference type="Proteomes" id="UP000733379">
    <property type="component" value="Unassembled WGS sequence"/>
</dbReference>
<evidence type="ECO:0000256" key="6">
    <source>
        <dbReference type="SAM" id="MobiDB-lite"/>
    </source>
</evidence>
<evidence type="ECO:0000259" key="7">
    <source>
        <dbReference type="PROSITE" id="PS50949"/>
    </source>
</evidence>
<dbReference type="CDD" id="cd00609">
    <property type="entry name" value="AAT_like"/>
    <property type="match status" value="1"/>
</dbReference>
<dbReference type="PANTHER" id="PTHR46577:SF1">
    <property type="entry name" value="HTH-TYPE TRANSCRIPTIONAL REGULATORY PROTEIN GABR"/>
    <property type="match status" value="1"/>
</dbReference>
<dbReference type="Pfam" id="PF00392">
    <property type="entry name" value="GntR"/>
    <property type="match status" value="1"/>
</dbReference>
<dbReference type="InterPro" id="IPR015424">
    <property type="entry name" value="PyrdxlP-dep_Trfase"/>
</dbReference>
<evidence type="ECO:0000313" key="9">
    <source>
        <dbReference type="Proteomes" id="UP000733379"/>
    </source>
</evidence>
<feature type="domain" description="HTH gntR-type" evidence="7">
    <location>
        <begin position="9"/>
        <end position="77"/>
    </location>
</feature>
<keyword evidence="3" id="KW-0805">Transcription regulation</keyword>
<dbReference type="GO" id="GO:0008483">
    <property type="term" value="F:transaminase activity"/>
    <property type="evidence" value="ECO:0007669"/>
    <property type="project" value="UniProtKB-KW"/>
</dbReference>
<keyword evidence="9" id="KW-1185">Reference proteome</keyword>
<dbReference type="PROSITE" id="PS50949">
    <property type="entry name" value="HTH_GNTR"/>
    <property type="match status" value="1"/>
</dbReference>
<keyword evidence="4" id="KW-0238">DNA-binding</keyword>
<dbReference type="Gene3D" id="3.40.640.10">
    <property type="entry name" value="Type I PLP-dependent aspartate aminotransferase-like (Major domain)"/>
    <property type="match status" value="1"/>
</dbReference>
<dbReference type="SUPFAM" id="SSF53383">
    <property type="entry name" value="PLP-dependent transferases"/>
    <property type="match status" value="1"/>
</dbReference>
<dbReference type="PANTHER" id="PTHR46577">
    <property type="entry name" value="HTH-TYPE TRANSCRIPTIONAL REGULATORY PROTEIN GABR"/>
    <property type="match status" value="1"/>
</dbReference>
<evidence type="ECO:0000256" key="3">
    <source>
        <dbReference type="ARBA" id="ARBA00023015"/>
    </source>
</evidence>
<evidence type="ECO:0000313" key="8">
    <source>
        <dbReference type="EMBL" id="MBU3064301.1"/>
    </source>
</evidence>
<proteinExistence type="inferred from homology"/>
<dbReference type="InterPro" id="IPR004839">
    <property type="entry name" value="Aminotransferase_I/II_large"/>
</dbReference>
<keyword evidence="2" id="KW-0663">Pyridoxal phosphate</keyword>
<protein>
    <submittedName>
        <fullName evidence="8">Aminotransferase class I/II-fold pyridoxal phosphate-dependent enzyme</fullName>
    </submittedName>
</protein>
<feature type="region of interest" description="Disordered" evidence="6">
    <location>
        <begin position="444"/>
        <end position="472"/>
    </location>
</feature>